<protein>
    <submittedName>
        <fullName evidence="1">Uncharacterized protein</fullName>
    </submittedName>
</protein>
<evidence type="ECO:0000313" key="2">
    <source>
        <dbReference type="Proteomes" id="UP000814140"/>
    </source>
</evidence>
<keyword evidence="2" id="KW-1185">Reference proteome</keyword>
<reference evidence="1" key="2">
    <citation type="journal article" date="2022" name="New Phytol.">
        <title>Evolutionary transition to the ectomycorrhizal habit in the genomes of a hyperdiverse lineage of mushroom-forming fungi.</title>
        <authorList>
            <person name="Looney B."/>
            <person name="Miyauchi S."/>
            <person name="Morin E."/>
            <person name="Drula E."/>
            <person name="Courty P.E."/>
            <person name="Kohler A."/>
            <person name="Kuo A."/>
            <person name="LaButti K."/>
            <person name="Pangilinan J."/>
            <person name="Lipzen A."/>
            <person name="Riley R."/>
            <person name="Andreopoulos W."/>
            <person name="He G."/>
            <person name="Johnson J."/>
            <person name="Nolan M."/>
            <person name="Tritt A."/>
            <person name="Barry K.W."/>
            <person name="Grigoriev I.V."/>
            <person name="Nagy L.G."/>
            <person name="Hibbett D."/>
            <person name="Henrissat B."/>
            <person name="Matheny P.B."/>
            <person name="Labbe J."/>
            <person name="Martin F.M."/>
        </authorList>
    </citation>
    <scope>NUCLEOTIDE SEQUENCE</scope>
    <source>
        <strain evidence="1">HHB10654</strain>
    </source>
</reference>
<organism evidence="1 2">
    <name type="scientific">Artomyces pyxidatus</name>
    <dbReference type="NCBI Taxonomy" id="48021"/>
    <lineage>
        <taxon>Eukaryota</taxon>
        <taxon>Fungi</taxon>
        <taxon>Dikarya</taxon>
        <taxon>Basidiomycota</taxon>
        <taxon>Agaricomycotina</taxon>
        <taxon>Agaricomycetes</taxon>
        <taxon>Russulales</taxon>
        <taxon>Auriscalpiaceae</taxon>
        <taxon>Artomyces</taxon>
    </lineage>
</organism>
<reference evidence="1" key="1">
    <citation type="submission" date="2021-03" db="EMBL/GenBank/DDBJ databases">
        <authorList>
            <consortium name="DOE Joint Genome Institute"/>
            <person name="Ahrendt S."/>
            <person name="Looney B.P."/>
            <person name="Miyauchi S."/>
            <person name="Morin E."/>
            <person name="Drula E."/>
            <person name="Courty P.E."/>
            <person name="Chicoki N."/>
            <person name="Fauchery L."/>
            <person name="Kohler A."/>
            <person name="Kuo A."/>
            <person name="Labutti K."/>
            <person name="Pangilinan J."/>
            <person name="Lipzen A."/>
            <person name="Riley R."/>
            <person name="Andreopoulos W."/>
            <person name="He G."/>
            <person name="Johnson J."/>
            <person name="Barry K.W."/>
            <person name="Grigoriev I.V."/>
            <person name="Nagy L."/>
            <person name="Hibbett D."/>
            <person name="Henrissat B."/>
            <person name="Matheny P.B."/>
            <person name="Labbe J."/>
            <person name="Martin F."/>
        </authorList>
    </citation>
    <scope>NUCLEOTIDE SEQUENCE</scope>
    <source>
        <strain evidence="1">HHB10654</strain>
    </source>
</reference>
<accession>A0ACB8TCM8</accession>
<name>A0ACB8TCM8_9AGAM</name>
<comment type="caution">
    <text evidence="1">The sequence shown here is derived from an EMBL/GenBank/DDBJ whole genome shotgun (WGS) entry which is preliminary data.</text>
</comment>
<proteinExistence type="predicted"/>
<evidence type="ECO:0000313" key="1">
    <source>
        <dbReference type="EMBL" id="KAI0066367.1"/>
    </source>
</evidence>
<dbReference type="EMBL" id="MU277193">
    <property type="protein sequence ID" value="KAI0066367.1"/>
    <property type="molecule type" value="Genomic_DNA"/>
</dbReference>
<gene>
    <name evidence="1" type="ORF">BV25DRAFT_1531690</name>
</gene>
<sequence length="224" mass="24415">MALWFCAMDRRAYTVSRDRWVHVLVLYSSHVCAAPAPGAQSSDRFSPGRSRRLFAVDVVATSARATVSQPQGTAGGARTAGGRAVSLHRGRAASSTRPSSAARGRAPRRTDSQGRGCGWATSPPSLVWRVFLECYRCRRAKGHGEEHAGRGRVGVHVRANGDEEGGREAYVCPALFGFRVRDRRGAARSRGRDRTRGRSRPSTARMVQILSTHRGSVEKDKTTL</sequence>
<dbReference type="Proteomes" id="UP000814140">
    <property type="component" value="Unassembled WGS sequence"/>
</dbReference>